<dbReference type="InterPro" id="IPR000631">
    <property type="entry name" value="CARKD"/>
</dbReference>
<dbReference type="Pfam" id="PF01256">
    <property type="entry name" value="Carb_kinase"/>
    <property type="match status" value="1"/>
</dbReference>
<feature type="binding site" evidence="18">
    <location>
        <begin position="136"/>
        <end position="142"/>
    </location>
    <ligand>
        <name>(6S)-NADPHX</name>
        <dbReference type="ChEBI" id="CHEBI:64076"/>
    </ligand>
</feature>
<dbReference type="PANTHER" id="PTHR12592">
    <property type="entry name" value="ATP-DEPENDENT (S)-NAD(P)H-HYDRATE DEHYDRATASE FAMILY MEMBER"/>
    <property type="match status" value="1"/>
</dbReference>
<evidence type="ECO:0000256" key="4">
    <source>
        <dbReference type="ARBA" id="ARBA00009524"/>
    </source>
</evidence>
<evidence type="ECO:0000256" key="2">
    <source>
        <dbReference type="ARBA" id="ARBA00000909"/>
    </source>
</evidence>
<evidence type="ECO:0000313" key="22">
    <source>
        <dbReference type="EMBL" id="VEN75442.1"/>
    </source>
</evidence>
<sequence>MRIVTAAQMREMDRLTIESFGIPGRVLMETAGRGAARAFMERFPKPARENSAGVLAGRGNNGGDGFVIARLLHEWGVETSVCLLSEKKRVKGEAADNLALLEPLGVEVLEAPDPAAFASVKDRLGRHTVFIDAMLGTGLSSDVRGLFEEAIAFVNSLKRPVFSVDIPSGLDSDTGRPRGACVRARATATFAFPKIGHILWPGADFCGKLEVVDIGIPRHIAALVKPDTRLTDPARIRSFFSPKGADIHKGDNGHVLALAGSPGKTGAAAMTGVSAMRAGAGLVTIAAPRGVSGVLETLSMETMTHPLPESENGRLGMAAFDEIKALLLEKNVLAMGPGLGADPGVRRLVRRLAAECPIPMVIDADALNCLAGDVSILRQSAGPVILTPHPGEMARLIQSTTADVQNDRLGHARALAADTGAHVVLKGAKTIVAGPNGRALINPTGNPGMASGGMGDVLTGVLAGLLSQGLSPGDAAAAAVYIHGDAADRLAEKKGAFGFLAGEVMEEIPGRLDALLHPRGRRRENRRVFQKRR</sequence>
<accession>A0A484HJQ8</accession>
<dbReference type="InterPro" id="IPR004443">
    <property type="entry name" value="YjeF_N_dom"/>
</dbReference>
<evidence type="ECO:0000256" key="9">
    <source>
        <dbReference type="ARBA" id="ARBA00022958"/>
    </source>
</evidence>
<name>A0A484HJQ8_9BACT</name>
<keyword evidence="12 17" id="KW-0456">Lyase</keyword>
<dbReference type="HAMAP" id="MF_01966">
    <property type="entry name" value="NADHX_epimerase"/>
    <property type="match status" value="1"/>
</dbReference>
<organism evidence="22">
    <name type="scientific">uncultured Desulfobacteraceae bacterium</name>
    <dbReference type="NCBI Taxonomy" id="218296"/>
    <lineage>
        <taxon>Bacteria</taxon>
        <taxon>Pseudomonadati</taxon>
        <taxon>Thermodesulfobacteriota</taxon>
        <taxon>Desulfobacteria</taxon>
        <taxon>Desulfobacterales</taxon>
        <taxon>Desulfobacteraceae</taxon>
        <taxon>environmental samples</taxon>
    </lineage>
</organism>
<comment type="similarity">
    <text evidence="18">Belongs to the NnrE/AIBP family.</text>
</comment>
<reference evidence="22" key="1">
    <citation type="submission" date="2019-01" db="EMBL/GenBank/DDBJ databases">
        <authorList>
            <consortium name="Genoscope - CEA"/>
            <person name="William W."/>
        </authorList>
    </citation>
    <scope>NUCLEOTIDE SEQUENCE</scope>
    <source>
        <strain evidence="22">CR-1</strain>
    </source>
</reference>
<evidence type="ECO:0000256" key="18">
    <source>
        <dbReference type="HAMAP-Rule" id="MF_01966"/>
    </source>
</evidence>
<feature type="binding site" evidence="17">
    <location>
        <position position="456"/>
    </location>
    <ligand>
        <name>(6S)-NADPHX</name>
        <dbReference type="ChEBI" id="CHEBI:64076"/>
    </ligand>
</feature>
<evidence type="ECO:0000256" key="11">
    <source>
        <dbReference type="ARBA" id="ARBA00023235"/>
    </source>
</evidence>
<keyword evidence="9 18" id="KW-0630">Potassium</keyword>
<feature type="binding site" evidence="18">
    <location>
        <begin position="60"/>
        <end position="64"/>
    </location>
    <ligand>
        <name>(6S)-NADPHX</name>
        <dbReference type="ChEBI" id="CHEBI:64076"/>
    </ligand>
</feature>
<evidence type="ECO:0000256" key="17">
    <source>
        <dbReference type="HAMAP-Rule" id="MF_01965"/>
    </source>
</evidence>
<dbReference type="GO" id="GO:0005524">
    <property type="term" value="F:ATP binding"/>
    <property type="evidence" value="ECO:0007669"/>
    <property type="project" value="UniProtKB-UniRule"/>
</dbReference>
<evidence type="ECO:0000256" key="10">
    <source>
        <dbReference type="ARBA" id="ARBA00023027"/>
    </source>
</evidence>
<feature type="binding site" evidence="17">
    <location>
        <position position="455"/>
    </location>
    <ligand>
        <name>AMP</name>
        <dbReference type="ChEBI" id="CHEBI:456215"/>
    </ligand>
</feature>
<dbReference type="SUPFAM" id="SSF53613">
    <property type="entry name" value="Ribokinase-like"/>
    <property type="match status" value="1"/>
</dbReference>
<comment type="cofactor">
    <cofactor evidence="18 19">
        <name>K(+)</name>
        <dbReference type="ChEBI" id="CHEBI:29103"/>
    </cofactor>
    <text evidence="18 19">Binds 1 potassium ion per subunit.</text>
</comment>
<evidence type="ECO:0000256" key="6">
    <source>
        <dbReference type="ARBA" id="ARBA00022741"/>
    </source>
</evidence>
<dbReference type="SUPFAM" id="SSF64153">
    <property type="entry name" value="YjeF N-terminal domain-like"/>
    <property type="match status" value="1"/>
</dbReference>
<evidence type="ECO:0000256" key="1">
    <source>
        <dbReference type="ARBA" id="ARBA00000013"/>
    </source>
</evidence>
<comment type="similarity">
    <text evidence="4 19">In the C-terminal section; belongs to the NnrD/CARKD family.</text>
</comment>
<dbReference type="EC" id="4.2.1.136" evidence="19"/>
<comment type="catalytic activity">
    <reaction evidence="2 18 19">
        <text>(6R)-NADPHX = (6S)-NADPHX</text>
        <dbReference type="Rhea" id="RHEA:32227"/>
        <dbReference type="ChEBI" id="CHEBI:64076"/>
        <dbReference type="ChEBI" id="CHEBI:64077"/>
        <dbReference type="EC" id="5.1.99.6"/>
    </reaction>
</comment>
<keyword evidence="7 17" id="KW-0067">ATP-binding</keyword>
<gene>
    <name evidence="22" type="primary">nnr</name>
    <name evidence="17" type="synonym">nnrD</name>
    <name evidence="18" type="synonym">nnrE</name>
    <name evidence="22" type="ORF">EPICR_90038</name>
</gene>
<feature type="binding site" evidence="17">
    <location>
        <position position="389"/>
    </location>
    <ligand>
        <name>(6S)-NADPHX</name>
        <dbReference type="ChEBI" id="CHEBI:64076"/>
    </ligand>
</feature>
<evidence type="ECO:0000259" key="21">
    <source>
        <dbReference type="PROSITE" id="PS51385"/>
    </source>
</evidence>
<dbReference type="CDD" id="cd01171">
    <property type="entry name" value="YXKO-related"/>
    <property type="match status" value="1"/>
</dbReference>
<comment type="cofactor">
    <cofactor evidence="17">
        <name>Mg(2+)</name>
        <dbReference type="ChEBI" id="CHEBI:18420"/>
    </cofactor>
</comment>
<dbReference type="InterPro" id="IPR017953">
    <property type="entry name" value="Carbohydrate_kinase_pred_CS"/>
</dbReference>
<feature type="binding site" evidence="18">
    <location>
        <position position="168"/>
    </location>
    <ligand>
        <name>K(+)</name>
        <dbReference type="ChEBI" id="CHEBI:29103"/>
    </ligand>
</feature>
<evidence type="ECO:0000256" key="15">
    <source>
        <dbReference type="ARBA" id="ARBA00048238"/>
    </source>
</evidence>
<dbReference type="PROSITE" id="PS51385">
    <property type="entry name" value="YJEF_N"/>
    <property type="match status" value="1"/>
</dbReference>
<comment type="function">
    <text evidence="14 19">Bifunctional enzyme that catalyzes the epimerization of the S- and R-forms of NAD(P)HX and the dehydration of the S-form of NAD(P)HX at the expense of ADP, which is converted to AMP. This allows the repair of both epimers of NAD(P)HX, a damaged form of NAD(P)H that is a result of enzymatic or heat-dependent hydration.</text>
</comment>
<feature type="binding site" evidence="17">
    <location>
        <begin position="426"/>
        <end position="430"/>
    </location>
    <ligand>
        <name>AMP</name>
        <dbReference type="ChEBI" id="CHEBI:456215"/>
    </ligand>
</feature>
<dbReference type="GO" id="GO:0052855">
    <property type="term" value="F:ADP-dependent NAD(P)H-hydrate dehydratase activity"/>
    <property type="evidence" value="ECO:0007669"/>
    <property type="project" value="UniProtKB-UniRule"/>
</dbReference>
<comment type="caution">
    <text evidence="18">Lacks conserved residue(s) required for the propagation of feature annotation.</text>
</comment>
<keyword evidence="13" id="KW-0511">Multifunctional enzyme</keyword>
<evidence type="ECO:0000256" key="5">
    <source>
        <dbReference type="ARBA" id="ARBA00022723"/>
    </source>
</evidence>
<dbReference type="PROSITE" id="PS01050">
    <property type="entry name" value="YJEF_C_2"/>
    <property type="match status" value="1"/>
</dbReference>
<evidence type="ECO:0000256" key="13">
    <source>
        <dbReference type="ARBA" id="ARBA00023268"/>
    </source>
</evidence>
<keyword evidence="11 18" id="KW-0413">Isomerase</keyword>
<dbReference type="InterPro" id="IPR036652">
    <property type="entry name" value="YjeF_N_dom_sf"/>
</dbReference>
<dbReference type="NCBIfam" id="TIGR00196">
    <property type="entry name" value="yjeF_cterm"/>
    <property type="match status" value="1"/>
</dbReference>
<feature type="binding site" evidence="17">
    <location>
        <position position="338"/>
    </location>
    <ligand>
        <name>(6S)-NADPHX</name>
        <dbReference type="ChEBI" id="CHEBI:64076"/>
    </ligand>
</feature>
<dbReference type="Pfam" id="PF03853">
    <property type="entry name" value="YjeF_N"/>
    <property type="match status" value="1"/>
</dbReference>
<comment type="similarity">
    <text evidence="3 19">In the N-terminal section; belongs to the NnrE/AIBP family.</text>
</comment>
<comment type="function">
    <text evidence="18">Catalyzes the epimerization of the S- and R-forms of NAD(P)HX, a damaged form of NAD(P)H that is a result of enzymatic or heat-dependent hydration. This is a prerequisite for the S-specific NAD(P)H-hydrate dehydratase to allow the repair of both epimers of NAD(P)HX.</text>
</comment>
<evidence type="ECO:0000256" key="19">
    <source>
        <dbReference type="PIRNR" id="PIRNR017184"/>
    </source>
</evidence>
<dbReference type="HAMAP" id="MF_01965">
    <property type="entry name" value="NADHX_dehydratase"/>
    <property type="match status" value="1"/>
</dbReference>
<keyword evidence="8 17" id="KW-0521">NADP</keyword>
<dbReference type="AlphaFoldDB" id="A0A484HJQ8"/>
<comment type="catalytic activity">
    <reaction evidence="15 17 19">
        <text>(6S)-NADHX + ADP = AMP + phosphate + NADH + H(+)</text>
        <dbReference type="Rhea" id="RHEA:32223"/>
        <dbReference type="ChEBI" id="CHEBI:15378"/>
        <dbReference type="ChEBI" id="CHEBI:43474"/>
        <dbReference type="ChEBI" id="CHEBI:57945"/>
        <dbReference type="ChEBI" id="CHEBI:64074"/>
        <dbReference type="ChEBI" id="CHEBI:456215"/>
        <dbReference type="ChEBI" id="CHEBI:456216"/>
        <dbReference type="EC" id="4.2.1.136"/>
    </reaction>
</comment>
<feature type="binding site" evidence="18">
    <location>
        <position position="165"/>
    </location>
    <ligand>
        <name>(6S)-NADPHX</name>
        <dbReference type="ChEBI" id="CHEBI:64076"/>
    </ligand>
</feature>
<dbReference type="EC" id="5.1.99.6" evidence="19"/>
<dbReference type="EMBL" id="CAACVI010000052">
    <property type="protein sequence ID" value="VEN75442.1"/>
    <property type="molecule type" value="Genomic_DNA"/>
</dbReference>
<keyword evidence="5 18" id="KW-0479">Metal-binding</keyword>
<evidence type="ECO:0000256" key="14">
    <source>
        <dbReference type="ARBA" id="ARBA00025153"/>
    </source>
</evidence>
<dbReference type="GO" id="GO:0052856">
    <property type="term" value="F:NAD(P)HX epimerase activity"/>
    <property type="evidence" value="ECO:0007669"/>
    <property type="project" value="UniProtKB-UniRule"/>
</dbReference>
<comment type="catalytic activity">
    <reaction evidence="16 17 19">
        <text>(6S)-NADPHX + ADP = AMP + phosphate + NADPH + H(+)</text>
        <dbReference type="Rhea" id="RHEA:32235"/>
        <dbReference type="ChEBI" id="CHEBI:15378"/>
        <dbReference type="ChEBI" id="CHEBI:43474"/>
        <dbReference type="ChEBI" id="CHEBI:57783"/>
        <dbReference type="ChEBI" id="CHEBI:64076"/>
        <dbReference type="ChEBI" id="CHEBI:456215"/>
        <dbReference type="ChEBI" id="CHEBI:456216"/>
        <dbReference type="EC" id="4.2.1.136"/>
    </reaction>
</comment>
<feature type="binding site" evidence="17">
    <location>
        <position position="267"/>
    </location>
    <ligand>
        <name>(6S)-NADPHX</name>
        <dbReference type="ChEBI" id="CHEBI:64076"/>
    </ligand>
</feature>
<comment type="similarity">
    <text evidence="17">Belongs to the NnrD/CARKD family.</text>
</comment>
<dbReference type="Gene3D" id="3.40.1190.20">
    <property type="match status" value="1"/>
</dbReference>
<feature type="domain" description="YjeF C-terminal" evidence="20">
    <location>
        <begin position="232"/>
        <end position="515"/>
    </location>
</feature>
<comment type="function">
    <text evidence="17">Catalyzes the dehydration of the S-form of NAD(P)HX at the expense of ADP, which is converted to AMP. Together with NAD(P)HX epimerase, which catalyzes the epimerization of the S- and R-forms, the enzyme allows the repair of both epimers of NAD(P)HX, a damaged form of NAD(P)H that is a result of enzymatic or heat-dependent hydration.</text>
</comment>
<dbReference type="InterPro" id="IPR030677">
    <property type="entry name" value="Nnr"/>
</dbReference>
<evidence type="ECO:0000256" key="12">
    <source>
        <dbReference type="ARBA" id="ARBA00023239"/>
    </source>
</evidence>
<dbReference type="NCBIfam" id="TIGR00197">
    <property type="entry name" value="yjeF_nterm"/>
    <property type="match status" value="1"/>
</dbReference>
<dbReference type="Gene3D" id="3.40.50.10260">
    <property type="entry name" value="YjeF N-terminal domain"/>
    <property type="match status" value="1"/>
</dbReference>
<comment type="subunit">
    <text evidence="17">Homotetramer.</text>
</comment>
<evidence type="ECO:0000259" key="20">
    <source>
        <dbReference type="PROSITE" id="PS51383"/>
    </source>
</evidence>
<dbReference type="GO" id="GO:0046872">
    <property type="term" value="F:metal ion binding"/>
    <property type="evidence" value="ECO:0007669"/>
    <property type="project" value="UniProtKB-UniRule"/>
</dbReference>
<protein>
    <recommendedName>
        <fullName evidence="19">Bifunctional NAD(P)H-hydrate repair enzyme</fullName>
    </recommendedName>
    <alternativeName>
        <fullName evidence="19">Nicotinamide nucleotide repair protein</fullName>
    </alternativeName>
    <domain>
        <recommendedName>
            <fullName evidence="19">ADP-dependent (S)-NAD(P)H-hydrate dehydratase</fullName>
            <ecNumber evidence="19">4.2.1.136</ecNumber>
        </recommendedName>
        <alternativeName>
            <fullName evidence="19">ADP-dependent NAD(P)HX dehydratase</fullName>
        </alternativeName>
    </domain>
    <domain>
        <recommendedName>
            <fullName evidence="19">NAD(P)H-hydrate epimerase</fullName>
            <ecNumber evidence="19">5.1.99.6</ecNumber>
        </recommendedName>
    </domain>
</protein>
<evidence type="ECO:0000256" key="7">
    <source>
        <dbReference type="ARBA" id="ARBA00022840"/>
    </source>
</evidence>
<dbReference type="GO" id="GO:0110051">
    <property type="term" value="P:metabolite repair"/>
    <property type="evidence" value="ECO:0007669"/>
    <property type="project" value="TreeGrafter"/>
</dbReference>
<feature type="domain" description="YjeF N-terminal" evidence="21">
    <location>
        <begin position="9"/>
        <end position="222"/>
    </location>
</feature>
<dbReference type="PROSITE" id="PS51383">
    <property type="entry name" value="YJEF_C_3"/>
    <property type="match status" value="1"/>
</dbReference>
<comment type="catalytic activity">
    <reaction evidence="1 18 19">
        <text>(6R)-NADHX = (6S)-NADHX</text>
        <dbReference type="Rhea" id="RHEA:32215"/>
        <dbReference type="ChEBI" id="CHEBI:64074"/>
        <dbReference type="ChEBI" id="CHEBI:64075"/>
        <dbReference type="EC" id="5.1.99.6"/>
    </reaction>
</comment>
<evidence type="ECO:0000256" key="8">
    <source>
        <dbReference type="ARBA" id="ARBA00022857"/>
    </source>
</evidence>
<dbReference type="InterPro" id="IPR029056">
    <property type="entry name" value="Ribokinase-like"/>
</dbReference>
<evidence type="ECO:0000256" key="16">
    <source>
        <dbReference type="ARBA" id="ARBA00049209"/>
    </source>
</evidence>
<keyword evidence="10 17" id="KW-0520">NAD</keyword>
<feature type="binding site" evidence="18">
    <location>
        <position position="132"/>
    </location>
    <ligand>
        <name>K(+)</name>
        <dbReference type="ChEBI" id="CHEBI:29103"/>
    </ligand>
</feature>
<dbReference type="GO" id="GO:0046496">
    <property type="term" value="P:nicotinamide nucleotide metabolic process"/>
    <property type="evidence" value="ECO:0007669"/>
    <property type="project" value="UniProtKB-UniRule"/>
</dbReference>
<evidence type="ECO:0000256" key="3">
    <source>
        <dbReference type="ARBA" id="ARBA00006001"/>
    </source>
</evidence>
<feature type="binding site" evidence="18">
    <location>
        <position position="61"/>
    </location>
    <ligand>
        <name>K(+)</name>
        <dbReference type="ChEBI" id="CHEBI:29103"/>
    </ligand>
</feature>
<proteinExistence type="inferred from homology"/>
<dbReference type="PANTHER" id="PTHR12592:SF0">
    <property type="entry name" value="ATP-DEPENDENT (S)-NAD(P)H-HYDRATE DEHYDRATASE"/>
    <property type="match status" value="1"/>
</dbReference>
<keyword evidence="6 17" id="KW-0547">Nucleotide-binding</keyword>
<dbReference type="PIRSF" id="PIRSF017184">
    <property type="entry name" value="Nnr"/>
    <property type="match status" value="1"/>
</dbReference>